<evidence type="ECO:0000256" key="4">
    <source>
        <dbReference type="ARBA" id="ARBA00022490"/>
    </source>
</evidence>
<dbReference type="HOGENOM" id="CLU_029499_15_2_4"/>
<evidence type="ECO:0000256" key="13">
    <source>
        <dbReference type="ARBA" id="ARBA00023315"/>
    </source>
</evidence>
<dbReference type="PANTHER" id="PTHR43584:SF3">
    <property type="entry name" value="BIFUNCTIONAL PROTEIN GLMU"/>
    <property type="match status" value="1"/>
</dbReference>
<dbReference type="HAMAP" id="MF_01631">
    <property type="entry name" value="GlmU"/>
    <property type="match status" value="1"/>
</dbReference>
<dbReference type="Pfam" id="PF12804">
    <property type="entry name" value="NTP_transf_3"/>
    <property type="match status" value="1"/>
</dbReference>
<feature type="binding site" evidence="18">
    <location>
        <position position="454"/>
    </location>
    <ligand>
        <name>acetyl-CoA</name>
        <dbReference type="ChEBI" id="CHEBI:57288"/>
    </ligand>
</feature>
<feature type="region of interest" description="Pyrophosphorylase" evidence="18">
    <location>
        <begin position="1"/>
        <end position="243"/>
    </location>
</feature>
<evidence type="ECO:0000256" key="10">
    <source>
        <dbReference type="ARBA" id="ARBA00022960"/>
    </source>
</evidence>
<feature type="binding site" evidence="18">
    <location>
        <begin position="26"/>
        <end position="29"/>
    </location>
    <ligand>
        <name>UDP-N-acetyl-alpha-D-glucosamine</name>
        <dbReference type="ChEBI" id="CHEBI:57705"/>
    </ligand>
</feature>
<dbReference type="SUPFAM" id="SSF51161">
    <property type="entry name" value="Trimeric LpxA-like enzymes"/>
    <property type="match status" value="1"/>
</dbReference>
<evidence type="ECO:0000256" key="6">
    <source>
        <dbReference type="ARBA" id="ARBA00022695"/>
    </source>
</evidence>
<dbReference type="Gene3D" id="3.90.550.10">
    <property type="entry name" value="Spore Coat Polysaccharide Biosynthesis Protein SpsA, Chain A"/>
    <property type="match status" value="1"/>
</dbReference>
<feature type="binding site" evidence="18">
    <location>
        <begin position="400"/>
        <end position="401"/>
    </location>
    <ligand>
        <name>acetyl-CoA</name>
        <dbReference type="ChEBI" id="CHEBI:57288"/>
    </ligand>
</feature>
<feature type="domain" description="MobA-like NTP transferase" evidence="19">
    <location>
        <begin position="24"/>
        <end position="136"/>
    </location>
</feature>
<feature type="binding site" evidence="18">
    <location>
        <position position="119"/>
    </location>
    <ligand>
        <name>Mg(2+)</name>
        <dbReference type="ChEBI" id="CHEBI:18420"/>
    </ligand>
</feature>
<name>E0NC97_NEIM3</name>
<dbReference type="InterPro" id="IPR056729">
    <property type="entry name" value="GMPPB_C"/>
</dbReference>
<evidence type="ECO:0000256" key="5">
    <source>
        <dbReference type="ARBA" id="ARBA00022679"/>
    </source>
</evidence>
<comment type="subunit">
    <text evidence="18">Homotrimer.</text>
</comment>
<comment type="pathway">
    <text evidence="18">Nucleotide-sugar biosynthesis; UDP-N-acetyl-alpha-D-glucosamine biosynthesis; N-acetyl-alpha-D-glucosamine 1-phosphate from alpha-D-glucosamine 6-phosphate (route II): step 2/2.</text>
</comment>
<feature type="binding site" evidence="18">
    <location>
        <position position="394"/>
    </location>
    <ligand>
        <name>acetyl-CoA</name>
        <dbReference type="ChEBI" id="CHEBI:57288"/>
    </ligand>
</feature>
<dbReference type="AlphaFoldDB" id="E0NC97"/>
<reference evidence="21 22" key="1">
    <citation type="submission" date="2010-07" db="EMBL/GenBank/DDBJ databases">
        <authorList>
            <person name="Muzny D."/>
            <person name="Qin X."/>
            <person name="Deng J."/>
            <person name="Jiang H."/>
            <person name="Liu Y."/>
            <person name="Qu J."/>
            <person name="Song X.-Z."/>
            <person name="Zhang L."/>
            <person name="Thornton R."/>
            <person name="Coyle M."/>
            <person name="Francisco L."/>
            <person name="Jackson L."/>
            <person name="Javaid M."/>
            <person name="Korchina V."/>
            <person name="Kovar C."/>
            <person name="Mata R."/>
            <person name="Mathew T."/>
            <person name="Ngo R."/>
            <person name="Nguyen L."/>
            <person name="Nguyen N."/>
            <person name="Okwuonu G."/>
            <person name="Ongeri F."/>
            <person name="Pham C."/>
            <person name="Simmons D."/>
            <person name="Wilczek-Boney K."/>
            <person name="Hale W."/>
            <person name="Jakkamsetti A."/>
            <person name="Pham P."/>
            <person name="Ruth R."/>
            <person name="San Lucas F."/>
            <person name="Warren J."/>
            <person name="Zhang J."/>
            <person name="Zhao Z."/>
            <person name="Zhou C."/>
            <person name="Zhu D."/>
            <person name="Lee S."/>
            <person name="Bess C."/>
            <person name="Blankenburg K."/>
            <person name="Forbes L."/>
            <person name="Fu Q."/>
            <person name="Gubbala S."/>
            <person name="Hirani K."/>
            <person name="Jayaseelan J.C."/>
            <person name="Lara F."/>
            <person name="Munidasa M."/>
            <person name="Palculict T."/>
            <person name="Patil S."/>
            <person name="Pu L.-L."/>
            <person name="Saada N."/>
            <person name="Tang L."/>
            <person name="Weissenberger G."/>
            <person name="Zhu Y."/>
            <person name="Hemphill L."/>
            <person name="Shang Y."/>
            <person name="Youmans B."/>
            <person name="Ayvaz T."/>
            <person name="Ross M."/>
            <person name="Santibanez J."/>
            <person name="Aqrawi P."/>
            <person name="Gross S."/>
            <person name="Joshi V."/>
            <person name="Fowler G."/>
            <person name="Nazareth L."/>
            <person name="Reid J."/>
            <person name="Worley K."/>
            <person name="Petrosino J."/>
            <person name="Highlander S."/>
            <person name="Gibbs R."/>
        </authorList>
    </citation>
    <scope>NUCLEOTIDE SEQUENCE [LARGE SCALE GENOMIC DNA]</scope>
    <source>
        <strain evidence="21 22">ATCC 13091</strain>
    </source>
</reference>
<keyword evidence="12 18" id="KW-0511">Multifunctional enzyme</keyword>
<dbReference type="GO" id="GO:0009252">
    <property type="term" value="P:peptidoglycan biosynthetic process"/>
    <property type="evidence" value="ECO:0007669"/>
    <property type="project" value="UniProtKB-UniRule"/>
</dbReference>
<dbReference type="InterPro" id="IPR038009">
    <property type="entry name" value="GlmU_C_LbH"/>
</dbReference>
<evidence type="ECO:0000259" key="20">
    <source>
        <dbReference type="Pfam" id="PF25087"/>
    </source>
</evidence>
<evidence type="ECO:0000256" key="2">
    <source>
        <dbReference type="ARBA" id="ARBA00007707"/>
    </source>
</evidence>
<comment type="caution">
    <text evidence="21">The sequence shown here is derived from an EMBL/GenBank/DDBJ whole genome shotgun (WGS) entry which is preliminary data.</text>
</comment>
<evidence type="ECO:0000256" key="7">
    <source>
        <dbReference type="ARBA" id="ARBA00022723"/>
    </source>
</evidence>
<keyword evidence="11 18" id="KW-0573">Peptidoglycan synthesis</keyword>
<feature type="binding site" evidence="18">
    <location>
        <position position="437"/>
    </location>
    <ligand>
        <name>acetyl-CoA</name>
        <dbReference type="ChEBI" id="CHEBI:57288"/>
    </ligand>
</feature>
<evidence type="ECO:0000256" key="16">
    <source>
        <dbReference type="ARBA" id="ARBA00048493"/>
    </source>
</evidence>
<dbReference type="CDD" id="cd03353">
    <property type="entry name" value="LbH_GlmU_C"/>
    <property type="match status" value="1"/>
</dbReference>
<dbReference type="EC" id="2.7.7.23" evidence="18"/>
<comment type="pathway">
    <text evidence="18">Nucleotide-sugar biosynthesis; UDP-N-acetyl-alpha-D-glucosamine biosynthesis; UDP-N-acetyl-alpha-D-glucosamine from N-acetyl-alpha-D-glucosamine 1-phosphate: step 1/1.</text>
</comment>
<keyword evidence="8 18" id="KW-0677">Repeat</keyword>
<feature type="region of interest" description="N-acetyltransferase" evidence="18">
    <location>
        <begin position="265"/>
        <end position="471"/>
    </location>
</feature>
<organism evidence="21 22">
    <name type="scientific">Neisseria meningitidis serogroup B (strain ATCC 13091 / M2091)</name>
    <dbReference type="NCBI Taxonomy" id="862513"/>
    <lineage>
        <taxon>Bacteria</taxon>
        <taxon>Pseudomonadati</taxon>
        <taxon>Pseudomonadota</taxon>
        <taxon>Betaproteobacteria</taxon>
        <taxon>Neisseriales</taxon>
        <taxon>Neisseriaceae</taxon>
        <taxon>Neisseria</taxon>
    </lineage>
</organism>
<feature type="binding site" evidence="18">
    <location>
        <position position="183"/>
    </location>
    <ligand>
        <name>UDP-N-acetyl-alpha-D-glucosamine</name>
        <dbReference type="ChEBI" id="CHEBI:57705"/>
    </ligand>
</feature>
<dbReference type="InterPro" id="IPR011004">
    <property type="entry name" value="Trimer_LpxA-like_sf"/>
</dbReference>
<feature type="active site" description="Proton acceptor" evidence="18">
    <location>
        <position position="377"/>
    </location>
</feature>
<feature type="binding site" evidence="18">
    <location>
        <position position="391"/>
    </location>
    <ligand>
        <name>UDP-N-acetyl-alpha-D-glucosamine</name>
        <dbReference type="ChEBI" id="CHEBI:57705"/>
    </ligand>
</feature>
<gene>
    <name evidence="18 21" type="primary">glmU</name>
    <name evidence="21" type="ORF">HMPREF0602_2129</name>
</gene>
<comment type="similarity">
    <text evidence="2 18">In the C-terminal section; belongs to the transferase hexapeptide repeat family.</text>
</comment>
<sequence>MPSEAASDGIAQETVMPQNTLNIVILAAGKGTRMYSKMPKVLHRIGGKPMLGRVIDTAAALNPQNICVVVGHGKEQVLDTVKRDVVWVEQTEQLGTGHAVKTALPHLAAEGRTLVLYGDVPLIDVETLKTLLEAAGDKVGLLTDVPTDPTGLGRIIRDGNGSVTAIVEEKDASTAQKAVKETNTGILVLPNAKLENWLNSLSSNNAQGEYYLTDLIAKAVSDGIKVRPVRVRASHLAAGVNNKLQLAELERIFQTGQAQELLKAGVTLHDPARFDLRGRLKHGQDVVIDANCIFEGEIELGDNVEIGASCVIKNAKIGANTKIAPFSHLEDCEVGENNRIGPYARLRPQARLADDVHVGNFVEIKNAAIGKGTKANHLTYIGDAEVGSKTNFGAGTIIANYDGVHKHKTVIGDEVRIGSNCVLVSPVKIGNKVTTGAGSTITRNVEDGKLALARSRQTIIDGWVRPEKDKQ</sequence>
<feature type="binding site" evidence="18">
    <location>
        <position position="419"/>
    </location>
    <ligand>
        <name>acetyl-CoA</name>
        <dbReference type="ChEBI" id="CHEBI:57288"/>
    </ligand>
</feature>
<dbReference type="CDD" id="cd02540">
    <property type="entry name" value="GT2_GlmU_N_bac"/>
    <property type="match status" value="1"/>
</dbReference>
<evidence type="ECO:0000256" key="8">
    <source>
        <dbReference type="ARBA" id="ARBA00022737"/>
    </source>
</evidence>
<dbReference type="EMBL" id="AEEF01000109">
    <property type="protein sequence ID" value="EFM03384.1"/>
    <property type="molecule type" value="Genomic_DNA"/>
</dbReference>
<comment type="similarity">
    <text evidence="3 18">In the N-terminal section; belongs to the N-acetylglucosamine-1-phosphate uridyltransferase family.</text>
</comment>
<evidence type="ECO:0000313" key="22">
    <source>
        <dbReference type="Proteomes" id="UP000005526"/>
    </source>
</evidence>
<dbReference type="InterPro" id="IPR029044">
    <property type="entry name" value="Nucleotide-diphossugar_trans"/>
</dbReference>
<dbReference type="GO" id="GO:0000902">
    <property type="term" value="P:cell morphogenesis"/>
    <property type="evidence" value="ECO:0007669"/>
    <property type="project" value="UniProtKB-UniRule"/>
</dbReference>
<feature type="region of interest" description="Linker" evidence="18">
    <location>
        <begin position="244"/>
        <end position="264"/>
    </location>
</feature>
<dbReference type="Gene3D" id="2.160.10.10">
    <property type="entry name" value="Hexapeptide repeat proteins"/>
    <property type="match status" value="1"/>
</dbReference>
<comment type="catalytic activity">
    <reaction evidence="16 18">
        <text>N-acetyl-alpha-D-glucosamine 1-phosphate + UTP + H(+) = UDP-N-acetyl-alpha-D-glucosamine + diphosphate</text>
        <dbReference type="Rhea" id="RHEA:13509"/>
        <dbReference type="ChEBI" id="CHEBI:15378"/>
        <dbReference type="ChEBI" id="CHEBI:33019"/>
        <dbReference type="ChEBI" id="CHEBI:46398"/>
        <dbReference type="ChEBI" id="CHEBI:57705"/>
        <dbReference type="ChEBI" id="CHEBI:57776"/>
        <dbReference type="EC" id="2.7.7.23"/>
    </reaction>
</comment>
<dbReference type="GO" id="GO:0016020">
    <property type="term" value="C:membrane"/>
    <property type="evidence" value="ECO:0007669"/>
    <property type="project" value="GOC"/>
</dbReference>
<feature type="binding site" evidence="18">
    <location>
        <position position="153"/>
    </location>
    <ligand>
        <name>UDP-N-acetyl-alpha-D-glucosamine</name>
        <dbReference type="ChEBI" id="CHEBI:57705"/>
    </ligand>
</feature>
<dbReference type="InterPro" id="IPR025877">
    <property type="entry name" value="MobA-like_NTP_Trfase"/>
</dbReference>
<keyword evidence="4 18" id="KW-0963">Cytoplasm</keyword>
<comment type="pathway">
    <text evidence="18">Bacterial outer membrane biogenesis; LPS lipid A biosynthesis.</text>
</comment>
<evidence type="ECO:0000256" key="9">
    <source>
        <dbReference type="ARBA" id="ARBA00022842"/>
    </source>
</evidence>
<protein>
    <recommendedName>
        <fullName evidence="18">Bifunctional protein GlmU</fullName>
    </recommendedName>
    <domain>
        <recommendedName>
            <fullName evidence="18">UDP-N-acetylglucosamine pyrophosphorylase</fullName>
            <ecNumber evidence="18">2.7.7.23</ecNumber>
        </recommendedName>
        <alternativeName>
            <fullName evidence="18">N-acetylglucosamine-1-phosphate uridyltransferase</fullName>
        </alternativeName>
    </domain>
    <domain>
        <recommendedName>
            <fullName evidence="18">Glucosamine-1-phosphate N-acetyltransferase</fullName>
            <ecNumber evidence="18">2.3.1.157</ecNumber>
        </recommendedName>
    </domain>
</protein>
<dbReference type="GO" id="GO:0008360">
    <property type="term" value="P:regulation of cell shape"/>
    <property type="evidence" value="ECO:0007669"/>
    <property type="project" value="UniProtKB-KW"/>
</dbReference>
<proteinExistence type="inferred from homology"/>
<dbReference type="InterPro" id="IPR005882">
    <property type="entry name" value="Bifunctional_GlmU"/>
</dbReference>
<feature type="domain" description="Mannose-1-phosphate guanyltransferase C-terminal" evidence="20">
    <location>
        <begin position="284"/>
        <end position="360"/>
    </location>
</feature>
<keyword evidence="14 18" id="KW-0961">Cell wall biogenesis/degradation</keyword>
<feature type="binding site" evidence="18">
    <location>
        <begin position="95"/>
        <end position="96"/>
    </location>
    <ligand>
        <name>UDP-N-acetyl-alpha-D-glucosamine</name>
        <dbReference type="ChEBI" id="CHEBI:57705"/>
    </ligand>
</feature>
<dbReference type="UniPathway" id="UPA00973"/>
<evidence type="ECO:0000256" key="3">
    <source>
        <dbReference type="ARBA" id="ARBA00007947"/>
    </source>
</evidence>
<keyword evidence="5 18" id="KW-0808">Transferase</keyword>
<keyword evidence="6 18" id="KW-0548">Nucleotidyltransferase</keyword>
<dbReference type="SUPFAM" id="SSF53448">
    <property type="entry name" value="Nucleotide-diphospho-sugar transferases"/>
    <property type="match status" value="1"/>
</dbReference>
<feature type="binding site" evidence="18">
    <location>
        <position position="241"/>
    </location>
    <ligand>
        <name>UDP-N-acetyl-alpha-D-glucosamine</name>
        <dbReference type="ChEBI" id="CHEBI:57705"/>
    </ligand>
</feature>
<comment type="subcellular location">
    <subcellularLocation>
        <location evidence="1 18">Cytoplasm</location>
    </subcellularLocation>
</comment>
<dbReference type="GO" id="GO:0005737">
    <property type="term" value="C:cytoplasm"/>
    <property type="evidence" value="ECO:0007669"/>
    <property type="project" value="UniProtKB-SubCell"/>
</dbReference>
<keyword evidence="13 18" id="KW-0012">Acyltransferase</keyword>
<feature type="binding site" evidence="18">
    <location>
        <position position="365"/>
    </location>
    <ligand>
        <name>UDP-N-acetyl-alpha-D-glucosamine</name>
        <dbReference type="ChEBI" id="CHEBI:57705"/>
    </ligand>
</feature>
<dbReference type="InterPro" id="IPR001451">
    <property type="entry name" value="Hexapep"/>
</dbReference>
<keyword evidence="7 18" id="KW-0479">Metal-binding</keyword>
<feature type="binding site" evidence="18">
    <location>
        <position position="241"/>
    </location>
    <ligand>
        <name>Mg(2+)</name>
        <dbReference type="ChEBI" id="CHEBI:18420"/>
    </ligand>
</feature>
<dbReference type="InterPro" id="IPR050065">
    <property type="entry name" value="GlmU-like"/>
</dbReference>
<evidence type="ECO:0000256" key="15">
    <source>
        <dbReference type="ARBA" id="ARBA00048247"/>
    </source>
</evidence>
<evidence type="ECO:0000256" key="12">
    <source>
        <dbReference type="ARBA" id="ARBA00023268"/>
    </source>
</evidence>
<evidence type="ECO:0000256" key="17">
    <source>
        <dbReference type="ARBA" id="ARBA00049628"/>
    </source>
</evidence>
<dbReference type="GO" id="GO:0009245">
    <property type="term" value="P:lipid A biosynthetic process"/>
    <property type="evidence" value="ECO:0007669"/>
    <property type="project" value="UniProtKB-UniRule"/>
</dbReference>
<dbReference type="NCBIfam" id="TIGR01173">
    <property type="entry name" value="glmU"/>
    <property type="match status" value="1"/>
</dbReference>
<dbReference type="GO" id="GO:0006048">
    <property type="term" value="P:UDP-N-acetylglucosamine biosynthetic process"/>
    <property type="evidence" value="ECO:0007669"/>
    <property type="project" value="UniProtKB-UniPathway"/>
</dbReference>
<comment type="function">
    <text evidence="17 18">Catalyzes the last two sequential reactions in the de novo biosynthetic pathway for UDP-N-acetylglucosamine (UDP-GlcNAc). The C-terminal domain catalyzes the transfer of acetyl group from acetyl coenzyme A to glucosamine-1-phosphate (GlcN-1-P) to produce N-acetylglucosamine-1-phosphate (GlcNAc-1-P), which is converted into UDP-GlcNAc by the transfer of uridine 5-monophosphate (from uridine 5-triphosphate), a reaction catalyzed by the N-terminal domain.</text>
</comment>
<dbReference type="PANTHER" id="PTHR43584">
    <property type="entry name" value="NUCLEOTIDYL TRANSFERASE"/>
    <property type="match status" value="1"/>
</dbReference>
<dbReference type="GO" id="GO:0003977">
    <property type="term" value="F:UDP-N-acetylglucosamine diphosphorylase activity"/>
    <property type="evidence" value="ECO:0007669"/>
    <property type="project" value="UniProtKB-UniRule"/>
</dbReference>
<dbReference type="Pfam" id="PF25087">
    <property type="entry name" value="GMPPB_C"/>
    <property type="match status" value="1"/>
</dbReference>
<dbReference type="GO" id="GO:0019134">
    <property type="term" value="F:glucosamine-1-phosphate N-acetyltransferase activity"/>
    <property type="evidence" value="ECO:0007669"/>
    <property type="project" value="UniProtKB-UniRule"/>
</dbReference>
<feature type="binding site" evidence="18">
    <location>
        <position position="90"/>
    </location>
    <ligand>
        <name>UDP-N-acetyl-alpha-D-glucosamine</name>
        <dbReference type="ChEBI" id="CHEBI:57705"/>
    </ligand>
</feature>
<feature type="binding site" evidence="18">
    <location>
        <position position="380"/>
    </location>
    <ligand>
        <name>UDP-N-acetyl-alpha-D-glucosamine</name>
        <dbReference type="ChEBI" id="CHEBI:57705"/>
    </ligand>
</feature>
<feature type="binding site" evidence="18">
    <location>
        <position position="168"/>
    </location>
    <ligand>
        <name>UDP-N-acetyl-alpha-D-glucosamine</name>
        <dbReference type="ChEBI" id="CHEBI:57705"/>
    </ligand>
</feature>
<keyword evidence="10 18" id="KW-0133">Cell shape</keyword>
<dbReference type="Proteomes" id="UP000005526">
    <property type="component" value="Unassembled WGS sequence"/>
</dbReference>
<evidence type="ECO:0000256" key="1">
    <source>
        <dbReference type="ARBA" id="ARBA00004496"/>
    </source>
</evidence>
<evidence type="ECO:0000259" key="19">
    <source>
        <dbReference type="Pfam" id="PF12804"/>
    </source>
</evidence>
<feature type="binding site" evidence="18">
    <location>
        <position position="40"/>
    </location>
    <ligand>
        <name>UDP-N-acetyl-alpha-D-glucosamine</name>
        <dbReference type="ChEBI" id="CHEBI:57705"/>
    </ligand>
</feature>
<dbReference type="Pfam" id="PF00132">
    <property type="entry name" value="Hexapep"/>
    <property type="match status" value="1"/>
</dbReference>
<dbReference type="GO" id="GO:0071555">
    <property type="term" value="P:cell wall organization"/>
    <property type="evidence" value="ECO:0007669"/>
    <property type="project" value="UniProtKB-KW"/>
</dbReference>
<comment type="cofactor">
    <cofactor evidence="18">
        <name>Mg(2+)</name>
        <dbReference type="ChEBI" id="CHEBI:18420"/>
    </cofactor>
    <text evidence="18">Binds 1 Mg(2+) ion per subunit.</text>
</comment>
<keyword evidence="9 18" id="KW-0460">Magnesium</keyword>
<evidence type="ECO:0000256" key="11">
    <source>
        <dbReference type="ARBA" id="ARBA00022984"/>
    </source>
</evidence>
<evidence type="ECO:0000256" key="14">
    <source>
        <dbReference type="ARBA" id="ARBA00023316"/>
    </source>
</evidence>
<evidence type="ECO:0000313" key="21">
    <source>
        <dbReference type="EMBL" id="EFM03384.1"/>
    </source>
</evidence>
<comment type="catalytic activity">
    <reaction evidence="15 18">
        <text>alpha-D-glucosamine 1-phosphate + acetyl-CoA = N-acetyl-alpha-D-glucosamine 1-phosphate + CoA + H(+)</text>
        <dbReference type="Rhea" id="RHEA:13725"/>
        <dbReference type="ChEBI" id="CHEBI:15378"/>
        <dbReference type="ChEBI" id="CHEBI:57287"/>
        <dbReference type="ChEBI" id="CHEBI:57288"/>
        <dbReference type="ChEBI" id="CHEBI:57776"/>
        <dbReference type="ChEBI" id="CHEBI:58516"/>
        <dbReference type="EC" id="2.3.1.157"/>
    </reaction>
</comment>
<accession>E0NC97</accession>
<feature type="binding site" evidence="18">
    <location>
        <position position="347"/>
    </location>
    <ligand>
        <name>UDP-N-acetyl-alpha-D-glucosamine</name>
        <dbReference type="ChEBI" id="CHEBI:57705"/>
    </ligand>
</feature>
<feature type="binding site" evidence="18">
    <location>
        <begin position="117"/>
        <end position="119"/>
    </location>
    <ligand>
        <name>UDP-N-acetyl-alpha-D-glucosamine</name>
        <dbReference type="ChEBI" id="CHEBI:57705"/>
    </ligand>
</feature>
<evidence type="ECO:0000256" key="18">
    <source>
        <dbReference type="HAMAP-Rule" id="MF_01631"/>
    </source>
</evidence>
<dbReference type="GO" id="GO:0000287">
    <property type="term" value="F:magnesium ion binding"/>
    <property type="evidence" value="ECO:0007669"/>
    <property type="project" value="UniProtKB-UniRule"/>
</dbReference>
<dbReference type="UniPathway" id="UPA00113">
    <property type="reaction ID" value="UER00532"/>
</dbReference>
<dbReference type="EC" id="2.3.1.157" evidence="18"/>